<dbReference type="EMBL" id="CP051128">
    <property type="protein sequence ID" value="QIZ10410.1"/>
    <property type="molecule type" value="Genomic_DNA"/>
</dbReference>
<accession>A0A6H1P9X3</accession>
<evidence type="ECO:0008006" key="3">
    <source>
        <dbReference type="Google" id="ProtNLM"/>
    </source>
</evidence>
<organism evidence="1 2">
    <name type="scientific">Priestia megaterium</name>
    <name type="common">Bacillus megaterium</name>
    <dbReference type="NCBI Taxonomy" id="1404"/>
    <lineage>
        <taxon>Bacteria</taxon>
        <taxon>Bacillati</taxon>
        <taxon>Bacillota</taxon>
        <taxon>Bacilli</taxon>
        <taxon>Bacillales</taxon>
        <taxon>Bacillaceae</taxon>
        <taxon>Priestia</taxon>
    </lineage>
</organism>
<gene>
    <name evidence="1" type="ORF">HFZ78_29915</name>
</gene>
<evidence type="ECO:0000313" key="2">
    <source>
        <dbReference type="Proteomes" id="UP000501868"/>
    </source>
</evidence>
<sequence>MKKFVVIMFSISLIALFTSTKDVKVSTSSSDVAYSTEGPAYHPIQPPIG</sequence>
<reference evidence="1 2" key="1">
    <citation type="submission" date="2020-04" db="EMBL/GenBank/DDBJ databases">
        <title>Genome-Wide Identification of 5-Methylcytosine Sites in Bacterial Genomes By High-Throughput Sequencing of MspJI Restriction Fragments.</title>
        <authorList>
            <person name="Wu V."/>
        </authorList>
    </citation>
    <scope>NUCLEOTIDE SEQUENCE [LARGE SCALE GENOMIC DNA]</scope>
    <source>
        <strain evidence="1 2">S2</strain>
    </source>
</reference>
<evidence type="ECO:0000313" key="1">
    <source>
        <dbReference type="EMBL" id="QIZ10410.1"/>
    </source>
</evidence>
<protein>
    <recommendedName>
        <fullName evidence="3">Phr family secreted Rap phosphatase inhibitor</fullName>
    </recommendedName>
</protein>
<name>A0A6H1P9X3_PRIMG</name>
<dbReference type="Proteomes" id="UP000501868">
    <property type="component" value="Chromosome"/>
</dbReference>
<reference evidence="1 2" key="2">
    <citation type="submission" date="2020-04" db="EMBL/GenBank/DDBJ databases">
        <authorList>
            <person name="Fomenkov A."/>
            <person name="Anton B.P."/>
            <person name="Roberts R.J."/>
        </authorList>
    </citation>
    <scope>NUCLEOTIDE SEQUENCE [LARGE SCALE GENOMIC DNA]</scope>
    <source>
        <strain evidence="1 2">S2</strain>
    </source>
</reference>
<proteinExistence type="predicted"/>
<dbReference type="AlphaFoldDB" id="A0A6H1P9X3"/>